<feature type="region of interest" description="Disordered" evidence="1">
    <location>
        <begin position="89"/>
        <end position="110"/>
    </location>
</feature>
<dbReference type="Gene3D" id="6.10.250.730">
    <property type="match status" value="1"/>
</dbReference>
<sequence length="110" mass="12575">MYEDYKTFQRVQVFGRQPEQLISVTSAYDAAVFLLQQWPDETGPKHLMAREILLKCLEGNCSAAVARVAFVEAAREPGIYMEAEPMRPAYTGKPNPKWGKRKPRWRETAG</sequence>
<comment type="caution">
    <text evidence="2">The sequence shown here is derived from an EMBL/GenBank/DDBJ whole genome shotgun (WGS) entry which is preliminary data.</text>
</comment>
<evidence type="ECO:0000256" key="1">
    <source>
        <dbReference type="SAM" id="MobiDB-lite"/>
    </source>
</evidence>
<proteinExistence type="predicted"/>
<gene>
    <name evidence="2" type="ORF">HQ945_05130</name>
</gene>
<dbReference type="Proteomes" id="UP000550508">
    <property type="component" value="Unassembled WGS sequence"/>
</dbReference>
<name>A0A849VRA7_9HYPH</name>
<keyword evidence="3" id="KW-1185">Reference proteome</keyword>
<dbReference type="EMBL" id="JABUMX010000001">
    <property type="protein sequence ID" value="NTS30630.1"/>
    <property type="molecule type" value="Genomic_DNA"/>
</dbReference>
<dbReference type="InterPro" id="IPR010385">
    <property type="entry name" value="DUF982"/>
</dbReference>
<dbReference type="RefSeq" id="WP_174207710.1">
    <property type="nucleotide sequence ID" value="NZ_JABUMX010000001.1"/>
</dbReference>
<protein>
    <submittedName>
        <fullName evidence="2">DUF982 domain-containing protein</fullName>
    </submittedName>
</protein>
<evidence type="ECO:0000313" key="3">
    <source>
        <dbReference type="Proteomes" id="UP000550508"/>
    </source>
</evidence>
<dbReference type="AlphaFoldDB" id="A0A849VRA7"/>
<reference evidence="2 3" key="1">
    <citation type="submission" date="2020-05" db="EMBL/GenBank/DDBJ databases">
        <authorList>
            <person name="Kim M.K."/>
        </authorList>
    </citation>
    <scope>NUCLEOTIDE SEQUENCE [LARGE SCALE GENOMIC DNA]</scope>
    <source>
        <strain evidence="2 3">BT25</strain>
    </source>
</reference>
<organism evidence="2 3">
    <name type="scientific">Phyllobacterium pellucidum</name>
    <dbReference type="NCBI Taxonomy" id="2740464"/>
    <lineage>
        <taxon>Bacteria</taxon>
        <taxon>Pseudomonadati</taxon>
        <taxon>Pseudomonadota</taxon>
        <taxon>Alphaproteobacteria</taxon>
        <taxon>Hyphomicrobiales</taxon>
        <taxon>Phyllobacteriaceae</taxon>
        <taxon>Phyllobacterium</taxon>
    </lineage>
</organism>
<evidence type="ECO:0000313" key="2">
    <source>
        <dbReference type="EMBL" id="NTS30630.1"/>
    </source>
</evidence>
<accession>A0A849VRA7</accession>
<dbReference type="Pfam" id="PF06169">
    <property type="entry name" value="DUF982"/>
    <property type="match status" value="1"/>
</dbReference>